<feature type="compositionally biased region" description="Basic and acidic residues" evidence="1">
    <location>
        <begin position="500"/>
        <end position="516"/>
    </location>
</feature>
<name>A0A1H9F3R5_9PROT</name>
<dbReference type="InterPro" id="IPR007421">
    <property type="entry name" value="Schlafen_AlbA_2_dom"/>
</dbReference>
<keyword evidence="4" id="KW-0067">ATP-binding</keyword>
<dbReference type="GO" id="GO:0004386">
    <property type="term" value="F:helicase activity"/>
    <property type="evidence" value="ECO:0007669"/>
    <property type="project" value="UniProtKB-KW"/>
</dbReference>
<dbReference type="PANTHER" id="PTHR30595:SF6">
    <property type="entry name" value="SCHLAFEN ALBA-2 DOMAIN-CONTAINING PROTEIN"/>
    <property type="match status" value="1"/>
</dbReference>
<protein>
    <submittedName>
        <fullName evidence="4">ATP-dependent DNA helicase RecG</fullName>
    </submittedName>
</protein>
<feature type="region of interest" description="Disordered" evidence="1">
    <location>
        <begin position="491"/>
        <end position="521"/>
    </location>
</feature>
<keyword evidence="4" id="KW-0378">Hydrolase</keyword>
<dbReference type="Proteomes" id="UP000181998">
    <property type="component" value="Unassembled WGS sequence"/>
</dbReference>
<evidence type="ECO:0000313" key="5">
    <source>
        <dbReference type="Proteomes" id="UP000181998"/>
    </source>
</evidence>
<dbReference type="Gene3D" id="3.30.565.60">
    <property type="match status" value="1"/>
</dbReference>
<sequence length="603" mass="68958">MTRDELIARLKGYEWADFECKKARNDVPKDAYSTVSAFANTQGGWLVFGVSENSGQLEVTGVDPAAFDRVQDAFLTTLRSGQKLNRIIYAEPHVYELEGKRILAFFIPESGRYQKPVYLNGNPRESYVRRAARDERMTANELQRFLRDGAEQSWDSVGLQDFTIESSIDGETLKWYQDQFYRRNQEQRQISDPVEFLLEWNFIAHQSGKPALTRAAILLFGLDRCVRALLPRPVLDYQRIDTRFENWSAEERWHDRLVFEENLFKTWRGLIAKYSRLAEHPFKLDPATLRRNDDPPDYIAFREATINLLIHQDYGDQNRKASLKWFTDRIVFWNPGDAYATTAQLLESNEKEIRNPLIVNAFRRIGLSDQAGTGIRAILRNWNELGWRPPEFVNDKSGKSFQLSLRQEPLVTEAMERFKAGLGVRLSPEQAAVLALVARQAQITVVDAGMVTGANLKTAHDALAYLCQQQLLTRLDDDIYVLAEPIRARLEQPGSATGQEKLHENEQTHSEQDHPASTRQVPGKYQASALQVADALKTEGKPMSRAELQQSLGLSDREHFSKEYLQPALTSGLVEMTIPDKIRSSKQKYRLTTVGEKVLESMK</sequence>
<reference evidence="4 5" key="1">
    <citation type="submission" date="2016-10" db="EMBL/GenBank/DDBJ databases">
        <authorList>
            <person name="de Groot N.N."/>
        </authorList>
    </citation>
    <scope>NUCLEOTIDE SEQUENCE [LARGE SCALE GENOMIC DNA]</scope>
    <source>
        <strain evidence="4 5">Nm9</strain>
    </source>
</reference>
<dbReference type="AlphaFoldDB" id="A0A1H9F3R5"/>
<evidence type="ECO:0000259" key="3">
    <source>
        <dbReference type="Pfam" id="PF21247"/>
    </source>
</evidence>
<evidence type="ECO:0000313" key="4">
    <source>
        <dbReference type="EMBL" id="SEQ32600.1"/>
    </source>
</evidence>
<gene>
    <name evidence="4" type="ORF">SAMN05421510_103820</name>
</gene>
<evidence type="ECO:0000256" key="1">
    <source>
        <dbReference type="SAM" id="MobiDB-lite"/>
    </source>
</evidence>
<dbReference type="InterPro" id="IPR049514">
    <property type="entry name" value="Fic-like_C"/>
</dbReference>
<dbReference type="EMBL" id="FOFX01000038">
    <property type="protein sequence ID" value="SEQ32600.1"/>
    <property type="molecule type" value="Genomic_DNA"/>
</dbReference>
<dbReference type="Pfam" id="PF04326">
    <property type="entry name" value="SLFN_AlbA_2"/>
    <property type="match status" value="1"/>
</dbReference>
<organism evidence="4 5">
    <name type="scientific">Nitrosomonas ureae</name>
    <dbReference type="NCBI Taxonomy" id="44577"/>
    <lineage>
        <taxon>Bacteria</taxon>
        <taxon>Pseudomonadati</taxon>
        <taxon>Pseudomonadota</taxon>
        <taxon>Betaproteobacteria</taxon>
        <taxon>Nitrosomonadales</taxon>
        <taxon>Nitrosomonadaceae</taxon>
        <taxon>Nitrosomonas</taxon>
    </lineage>
</organism>
<dbReference type="OrthoDB" id="8565631at2"/>
<keyword evidence="4" id="KW-0547">Nucleotide-binding</keyword>
<feature type="domain" description="Filamentation induced by cAMP protein Fic-like C-terminal" evidence="3">
    <location>
        <begin position="534"/>
        <end position="592"/>
    </location>
</feature>
<proteinExistence type="predicted"/>
<dbReference type="Pfam" id="PF13749">
    <property type="entry name" value="HATPase_c_4"/>
    <property type="match status" value="1"/>
</dbReference>
<dbReference type="PANTHER" id="PTHR30595">
    <property type="entry name" value="GLPR-RELATED TRANSCRIPTIONAL REPRESSOR"/>
    <property type="match status" value="1"/>
</dbReference>
<feature type="domain" description="Schlafen AlbA-2" evidence="2">
    <location>
        <begin position="14"/>
        <end position="137"/>
    </location>
</feature>
<evidence type="ECO:0000259" key="2">
    <source>
        <dbReference type="Pfam" id="PF04326"/>
    </source>
</evidence>
<dbReference type="Gene3D" id="3.30.950.30">
    <property type="entry name" value="Schlafen, AAA domain"/>
    <property type="match status" value="1"/>
</dbReference>
<dbReference type="Pfam" id="PF21247">
    <property type="entry name" value="Fic-like_C"/>
    <property type="match status" value="1"/>
</dbReference>
<dbReference type="InterPro" id="IPR038475">
    <property type="entry name" value="RecG_C_sf"/>
</dbReference>
<keyword evidence="4" id="KW-0347">Helicase</keyword>
<accession>A0A1H9F3R5</accession>
<dbReference type="InterPro" id="IPR038461">
    <property type="entry name" value="Schlafen_AlbA_2_dom_sf"/>
</dbReference>